<evidence type="ECO:0000313" key="1">
    <source>
        <dbReference type="EMBL" id="BCN30768.1"/>
    </source>
</evidence>
<gene>
    <name evidence="1" type="ORF">bsdtb5_20630</name>
</gene>
<dbReference type="KEGG" id="ahb:bsdtb5_20630"/>
<organism evidence="1 2">
    <name type="scientific">Anaeromicropila herbilytica</name>
    <dbReference type="NCBI Taxonomy" id="2785025"/>
    <lineage>
        <taxon>Bacteria</taxon>
        <taxon>Bacillati</taxon>
        <taxon>Bacillota</taxon>
        <taxon>Clostridia</taxon>
        <taxon>Lachnospirales</taxon>
        <taxon>Lachnospiraceae</taxon>
        <taxon>Anaeromicropila</taxon>
    </lineage>
</organism>
<name>A0A7R7ICI2_9FIRM</name>
<keyword evidence="2" id="KW-1185">Reference proteome</keyword>
<proteinExistence type="predicted"/>
<dbReference type="Proteomes" id="UP000595897">
    <property type="component" value="Chromosome"/>
</dbReference>
<dbReference type="EMBL" id="AP024169">
    <property type="protein sequence ID" value="BCN30768.1"/>
    <property type="molecule type" value="Genomic_DNA"/>
</dbReference>
<accession>A0A7R7ICI2</accession>
<evidence type="ECO:0000313" key="2">
    <source>
        <dbReference type="Proteomes" id="UP000595897"/>
    </source>
</evidence>
<reference evidence="1 2" key="1">
    <citation type="submission" date="2020-11" db="EMBL/GenBank/DDBJ databases">
        <title>Draft genome sequencing of a Lachnospiraceae strain isolated from anoxic soil subjected to BSD treatment.</title>
        <authorList>
            <person name="Uek A."/>
            <person name="Tonouchi A."/>
        </authorList>
    </citation>
    <scope>NUCLEOTIDE SEQUENCE [LARGE SCALE GENOMIC DNA]</scope>
    <source>
        <strain evidence="1 2">TB5</strain>
    </source>
</reference>
<sequence length="76" mass="8858">MSQVVVCQLQITFTKNDSGEYILKEYWIPEDGSYYASSIRKKFPDDIEEGAIDTQRFIKKLQAECDAKAKEYLKNK</sequence>
<protein>
    <submittedName>
        <fullName evidence="1">Uncharacterized protein</fullName>
    </submittedName>
</protein>
<dbReference type="AlphaFoldDB" id="A0A7R7ICI2"/>